<reference evidence="1" key="2">
    <citation type="journal article" date="2021" name="PeerJ">
        <title>Extensive microbial diversity within the chicken gut microbiome revealed by metagenomics and culture.</title>
        <authorList>
            <person name="Gilroy R."/>
            <person name="Ravi A."/>
            <person name="Getino M."/>
            <person name="Pursley I."/>
            <person name="Horton D.L."/>
            <person name="Alikhan N.F."/>
            <person name="Baker D."/>
            <person name="Gharbi K."/>
            <person name="Hall N."/>
            <person name="Watson M."/>
            <person name="Adriaenssens E.M."/>
            <person name="Foster-Nyarko E."/>
            <person name="Jarju S."/>
            <person name="Secka A."/>
            <person name="Antonio M."/>
            <person name="Oren A."/>
            <person name="Chaudhuri R.R."/>
            <person name="La Ragione R."/>
            <person name="Hildebrand F."/>
            <person name="Pallen M.J."/>
        </authorList>
    </citation>
    <scope>NUCLEOTIDE SEQUENCE</scope>
    <source>
        <strain evidence="1">23406</strain>
    </source>
</reference>
<accession>A0A9D1NBJ2</accession>
<evidence type="ECO:0008006" key="3">
    <source>
        <dbReference type="Google" id="ProtNLM"/>
    </source>
</evidence>
<evidence type="ECO:0000313" key="1">
    <source>
        <dbReference type="EMBL" id="HIV00074.1"/>
    </source>
</evidence>
<reference evidence="1" key="1">
    <citation type="submission" date="2020-10" db="EMBL/GenBank/DDBJ databases">
        <authorList>
            <person name="Gilroy R."/>
        </authorList>
    </citation>
    <scope>NUCLEOTIDE SEQUENCE</scope>
    <source>
        <strain evidence="1">23406</strain>
    </source>
</reference>
<dbReference type="InterPro" id="IPR029064">
    <property type="entry name" value="Ribosomal_eL30-like_sf"/>
</dbReference>
<dbReference type="SUPFAM" id="SSF55315">
    <property type="entry name" value="L30e-like"/>
    <property type="match status" value="1"/>
</dbReference>
<dbReference type="EMBL" id="DVOH01000022">
    <property type="protein sequence ID" value="HIV00074.1"/>
    <property type="molecule type" value="Genomic_DNA"/>
</dbReference>
<protein>
    <recommendedName>
        <fullName evidence="3">Ribosomal protein L7Ae/L30e/S12e/Gadd45 domain-containing protein</fullName>
    </recommendedName>
</protein>
<gene>
    <name evidence="1" type="ORF">IAB14_03035</name>
</gene>
<evidence type="ECO:0000313" key="2">
    <source>
        <dbReference type="Proteomes" id="UP000886891"/>
    </source>
</evidence>
<sequence>MNQSKERRNKLKTYIGFAKKAGKIVYGVDQIVKIRRRYLILTDPTLSANSQKKIAKHASETGSTILTADDLAELFGENVKAVAVKEEHLAEAIASILKENQSISGGV</sequence>
<dbReference type="Proteomes" id="UP000886891">
    <property type="component" value="Unassembled WGS sequence"/>
</dbReference>
<dbReference type="Gene3D" id="3.30.1330.30">
    <property type="match status" value="1"/>
</dbReference>
<comment type="caution">
    <text evidence="1">The sequence shown here is derived from an EMBL/GenBank/DDBJ whole genome shotgun (WGS) entry which is preliminary data.</text>
</comment>
<dbReference type="AlphaFoldDB" id="A0A9D1NBJ2"/>
<organism evidence="1 2">
    <name type="scientific">Candidatus Stercoripulliclostridium merdipullorum</name>
    <dbReference type="NCBI Taxonomy" id="2840952"/>
    <lineage>
        <taxon>Bacteria</taxon>
        <taxon>Bacillati</taxon>
        <taxon>Bacillota</taxon>
        <taxon>Clostridia</taxon>
        <taxon>Eubacteriales</taxon>
        <taxon>Candidatus Stercoripulliclostridium</taxon>
    </lineage>
</organism>
<proteinExistence type="predicted"/>
<name>A0A9D1NBJ2_9FIRM</name>